<evidence type="ECO:0000256" key="5">
    <source>
        <dbReference type="ARBA" id="ARBA00022729"/>
    </source>
</evidence>
<evidence type="ECO:0000256" key="4">
    <source>
        <dbReference type="ARBA" id="ARBA00022525"/>
    </source>
</evidence>
<dbReference type="EMBL" id="FMXB01000001">
    <property type="protein sequence ID" value="SDA37272.1"/>
    <property type="molecule type" value="Genomic_DNA"/>
</dbReference>
<evidence type="ECO:0000256" key="7">
    <source>
        <dbReference type="ARBA" id="ARBA00023237"/>
    </source>
</evidence>
<keyword evidence="9" id="KW-1185">Reference proteome</keyword>
<keyword evidence="5" id="KW-0732">Signal</keyword>
<dbReference type="InterPro" id="IPR011050">
    <property type="entry name" value="Pectin_lyase_fold/virulence"/>
</dbReference>
<dbReference type="PANTHER" id="PTHR11319">
    <property type="entry name" value="G PROTEIN-COUPLED RECEPTOR-RELATED"/>
    <property type="match status" value="1"/>
</dbReference>
<dbReference type="Pfam" id="PF20585">
    <property type="entry name" value="Pectate_lyase_5"/>
    <property type="match status" value="1"/>
</dbReference>
<evidence type="ECO:0000256" key="3">
    <source>
        <dbReference type="ARBA" id="ARBA00004613"/>
    </source>
</evidence>
<dbReference type="AlphaFoldDB" id="A0A1G5UUG8"/>
<evidence type="ECO:0000313" key="9">
    <source>
        <dbReference type="Proteomes" id="UP000323439"/>
    </source>
</evidence>
<dbReference type="Pfam" id="PF02415">
    <property type="entry name" value="Chlam_PMP"/>
    <property type="match status" value="1"/>
</dbReference>
<evidence type="ECO:0000313" key="8">
    <source>
        <dbReference type="EMBL" id="SDA37272.1"/>
    </source>
</evidence>
<dbReference type="PANTHER" id="PTHR11319:SF35">
    <property type="entry name" value="OUTER MEMBRANE PROTEIN PMPC-RELATED"/>
    <property type="match status" value="1"/>
</dbReference>
<evidence type="ECO:0000256" key="1">
    <source>
        <dbReference type="ARBA" id="ARBA00004196"/>
    </source>
</evidence>
<keyword evidence="7" id="KW-0998">Cell outer membrane</keyword>
<dbReference type="SUPFAM" id="SSF51126">
    <property type="entry name" value="Pectin lyase-like"/>
    <property type="match status" value="1"/>
</dbReference>
<organism evidence="8 9">
    <name type="scientific">Methanobrevibacter millerae</name>
    <dbReference type="NCBI Taxonomy" id="230361"/>
    <lineage>
        <taxon>Archaea</taxon>
        <taxon>Methanobacteriati</taxon>
        <taxon>Methanobacteriota</taxon>
        <taxon>Methanomada group</taxon>
        <taxon>Methanobacteria</taxon>
        <taxon>Methanobacteriales</taxon>
        <taxon>Methanobacteriaceae</taxon>
        <taxon>Methanobrevibacter</taxon>
    </lineage>
</organism>
<comment type="subcellular location">
    <subcellularLocation>
        <location evidence="1">Cell envelope</location>
    </subcellularLocation>
    <subcellularLocation>
        <location evidence="2">Cell outer membrane</location>
    </subcellularLocation>
    <subcellularLocation>
        <location evidence="3">Secreted</location>
    </subcellularLocation>
</comment>
<keyword evidence="4" id="KW-0964">Secreted</keyword>
<dbReference type="NCBIfam" id="TIGR01376">
    <property type="entry name" value="POMP_repeat"/>
    <property type="match status" value="1"/>
</dbReference>
<dbReference type="InterPro" id="IPR003368">
    <property type="entry name" value="POMP_repeat"/>
</dbReference>
<sequence length="320" mass="34093">MNLTLQSIDHIYLLVFSYIDLVFDMQKNFKYLDELIHGGAKEIVLTSDIVLGEDEESDYPEGINLDVDGLVIDGNGHSIDACSKTRIFYNTAKDVTIKNIALKNAVVAIYNFYGVLSIFDSELSDNTSNLAGAAIYNNWGELNINDSVLSDNASECHGGAIFNVNGTVNVKSSRFCNNSAKGDGGAIYSGAKLNIEDSELSHNYAGGSGGAIYDNRGEINIAESVLSDNESKGIFGGGAIHKNRGDLDIVSSKLLNNWAKSDGGAIFSIDGNVSITESELSKNVSEACGGAICDGGTLKVESSDFSDNSSKNGDEDIFTK</sequence>
<dbReference type="Proteomes" id="UP000323439">
    <property type="component" value="Unassembled WGS sequence"/>
</dbReference>
<keyword evidence="6" id="KW-0472">Membrane</keyword>
<protein>
    <submittedName>
        <fullName evidence="8">Polymorphic outer membrane protein repeat-containing protein</fullName>
    </submittedName>
</protein>
<evidence type="ECO:0000256" key="6">
    <source>
        <dbReference type="ARBA" id="ARBA00023136"/>
    </source>
</evidence>
<dbReference type="InterPro" id="IPR046776">
    <property type="entry name" value="Pectate_lyase_5"/>
</dbReference>
<evidence type="ECO:0000256" key="2">
    <source>
        <dbReference type="ARBA" id="ARBA00004442"/>
    </source>
</evidence>
<reference evidence="8 9" key="1">
    <citation type="submission" date="2016-10" db="EMBL/GenBank/DDBJ databases">
        <authorList>
            <person name="Varghese N."/>
            <person name="Submissions S."/>
        </authorList>
    </citation>
    <scope>NUCLEOTIDE SEQUENCE [LARGE SCALE GENOMIC DNA]</scope>
    <source>
        <strain evidence="8 9">DSM 16643</strain>
    </source>
</reference>
<accession>A0A1G5UUG8</accession>
<proteinExistence type="predicted"/>
<name>A0A1G5UUG8_9EURY</name>
<dbReference type="GO" id="GO:0005576">
    <property type="term" value="C:extracellular region"/>
    <property type="evidence" value="ECO:0007669"/>
    <property type="project" value="UniProtKB-SubCell"/>
</dbReference>
<gene>
    <name evidence="8" type="ORF">SAMN02910315_00085</name>
</gene>